<keyword evidence="4 7" id="KW-0812">Transmembrane</keyword>
<evidence type="ECO:0000256" key="3">
    <source>
        <dbReference type="ARBA" id="ARBA00022475"/>
    </source>
</evidence>
<dbReference type="KEGG" id="acp:A2cp1_1917"/>
<evidence type="ECO:0000313" key="9">
    <source>
        <dbReference type="Proteomes" id="UP000007089"/>
    </source>
</evidence>
<accession>B8J769</accession>
<evidence type="ECO:0000256" key="6">
    <source>
        <dbReference type="ARBA" id="ARBA00023136"/>
    </source>
</evidence>
<feature type="transmembrane region" description="Helical" evidence="7">
    <location>
        <begin position="76"/>
        <end position="94"/>
    </location>
</feature>
<feature type="transmembrane region" description="Helical" evidence="7">
    <location>
        <begin position="114"/>
        <end position="135"/>
    </location>
</feature>
<feature type="transmembrane region" description="Helical" evidence="7">
    <location>
        <begin position="49"/>
        <end position="69"/>
    </location>
</feature>
<keyword evidence="5 7" id="KW-1133">Transmembrane helix</keyword>
<dbReference type="RefSeq" id="WP_012633174.1">
    <property type="nucleotide sequence ID" value="NC_011891.1"/>
</dbReference>
<feature type="transmembrane region" description="Helical" evidence="7">
    <location>
        <begin position="147"/>
        <end position="174"/>
    </location>
</feature>
<feature type="transmembrane region" description="Helical" evidence="7">
    <location>
        <begin position="180"/>
        <end position="201"/>
    </location>
</feature>
<evidence type="ECO:0000256" key="4">
    <source>
        <dbReference type="ARBA" id="ARBA00022692"/>
    </source>
</evidence>
<proteinExistence type="inferred from homology"/>
<dbReference type="NCBIfam" id="TIGR00427">
    <property type="entry name" value="NAAT family transporter"/>
    <property type="match status" value="1"/>
</dbReference>
<dbReference type="PANTHER" id="PTHR33508">
    <property type="entry name" value="UPF0056 MEMBRANE PROTEIN YHCE"/>
    <property type="match status" value="1"/>
</dbReference>
<keyword evidence="6 7" id="KW-0472">Membrane</keyword>
<organism evidence="8 9">
    <name type="scientific">Anaeromyxobacter dehalogenans (strain ATCC BAA-258 / DSM 21875 / 2CP-1)</name>
    <dbReference type="NCBI Taxonomy" id="455488"/>
    <lineage>
        <taxon>Bacteria</taxon>
        <taxon>Pseudomonadati</taxon>
        <taxon>Myxococcota</taxon>
        <taxon>Myxococcia</taxon>
        <taxon>Myxococcales</taxon>
        <taxon>Cystobacterineae</taxon>
        <taxon>Anaeromyxobacteraceae</taxon>
        <taxon>Anaeromyxobacter</taxon>
    </lineage>
</organism>
<reference evidence="8" key="1">
    <citation type="submission" date="2009-01" db="EMBL/GenBank/DDBJ databases">
        <title>Complete sequence of Anaeromyxobacter dehalogenans 2CP-1.</title>
        <authorList>
            <consortium name="US DOE Joint Genome Institute"/>
            <person name="Lucas S."/>
            <person name="Copeland A."/>
            <person name="Lapidus A."/>
            <person name="Glavina del Rio T."/>
            <person name="Dalin E."/>
            <person name="Tice H."/>
            <person name="Bruce D."/>
            <person name="Goodwin L."/>
            <person name="Pitluck S."/>
            <person name="Saunders E."/>
            <person name="Brettin T."/>
            <person name="Detter J.C."/>
            <person name="Han C."/>
            <person name="Larimer F."/>
            <person name="Land M."/>
            <person name="Hauser L."/>
            <person name="Kyrpides N."/>
            <person name="Ovchinnikova G."/>
            <person name="Beliaev A.S."/>
            <person name="Richardson P."/>
        </authorList>
    </citation>
    <scope>NUCLEOTIDE SEQUENCE</scope>
    <source>
        <strain evidence="8">2CP-1</strain>
    </source>
</reference>
<dbReference type="InterPro" id="IPR002771">
    <property type="entry name" value="Multi_antbiot-R_MarC"/>
</dbReference>
<sequence>MKPLLDFGLLVFVSMFTMMGPVGVLPPFVSMTSGLSGPEARRVARRATITALCVLLVFALGGQLVFRFFNISVNSLRVVGGIILLLVGYEMLQARPSRTKHDEPDAEGYAEDIAITPLGIPVIAGPGAITTVIILMSEAHDLARKAVLLTVLLGLHVLTYAMLVSAKPLLAFLGPSGNKVLVRIMGLIVMVIAVEFFFAGLKPIVRDMLGR</sequence>
<protein>
    <recommendedName>
        <fullName evidence="7">UPF0056 inner membrane protein</fullName>
    </recommendedName>
</protein>
<evidence type="ECO:0000256" key="7">
    <source>
        <dbReference type="RuleBase" id="RU362048"/>
    </source>
</evidence>
<dbReference type="Proteomes" id="UP000007089">
    <property type="component" value="Chromosome"/>
</dbReference>
<feature type="transmembrane region" description="Helical" evidence="7">
    <location>
        <begin position="7"/>
        <end position="29"/>
    </location>
</feature>
<evidence type="ECO:0000256" key="2">
    <source>
        <dbReference type="ARBA" id="ARBA00009784"/>
    </source>
</evidence>
<dbReference type="Pfam" id="PF01914">
    <property type="entry name" value="MarC"/>
    <property type="match status" value="1"/>
</dbReference>
<evidence type="ECO:0000256" key="1">
    <source>
        <dbReference type="ARBA" id="ARBA00004651"/>
    </source>
</evidence>
<comment type="similarity">
    <text evidence="2 7">Belongs to the UPF0056 (MarC) family.</text>
</comment>
<comment type="subcellular location">
    <subcellularLocation>
        <location evidence="7">Cell inner membrane</location>
        <topology evidence="7">Multi-pass membrane protein</topology>
    </subcellularLocation>
    <subcellularLocation>
        <location evidence="1">Cell membrane</location>
        <topology evidence="1">Multi-pass membrane protein</topology>
    </subcellularLocation>
</comment>
<evidence type="ECO:0000256" key="5">
    <source>
        <dbReference type="ARBA" id="ARBA00022989"/>
    </source>
</evidence>
<evidence type="ECO:0000313" key="8">
    <source>
        <dbReference type="EMBL" id="ACL65259.1"/>
    </source>
</evidence>
<gene>
    <name evidence="8" type="ordered locus">A2cp1_1917</name>
</gene>
<dbReference type="HOGENOM" id="CLU_079909_1_0_7"/>
<keyword evidence="9" id="KW-1185">Reference proteome</keyword>
<dbReference type="GO" id="GO:0005886">
    <property type="term" value="C:plasma membrane"/>
    <property type="evidence" value="ECO:0007669"/>
    <property type="project" value="UniProtKB-SubCell"/>
</dbReference>
<keyword evidence="3" id="KW-1003">Cell membrane</keyword>
<name>B8J769_ANAD2</name>
<dbReference type="EMBL" id="CP001359">
    <property type="protein sequence ID" value="ACL65259.1"/>
    <property type="molecule type" value="Genomic_DNA"/>
</dbReference>
<dbReference type="AlphaFoldDB" id="B8J769"/>
<dbReference type="PANTHER" id="PTHR33508:SF1">
    <property type="entry name" value="UPF0056 MEMBRANE PROTEIN YHCE"/>
    <property type="match status" value="1"/>
</dbReference>